<feature type="transmembrane region" description="Helical" evidence="2">
    <location>
        <begin position="365"/>
        <end position="384"/>
    </location>
</feature>
<keyword evidence="2" id="KW-0472">Membrane</keyword>
<evidence type="ECO:0000256" key="1">
    <source>
        <dbReference type="SAM" id="MobiDB-lite"/>
    </source>
</evidence>
<feature type="compositionally biased region" description="Basic and acidic residues" evidence="1">
    <location>
        <begin position="270"/>
        <end position="289"/>
    </location>
</feature>
<gene>
    <name evidence="3" type="ORF">PAC_12444</name>
</gene>
<dbReference type="PANTHER" id="PTHR38694:SF1">
    <property type="entry name" value="PEROXIN DOMAIN-CONTAINING PROTEIN"/>
    <property type="match status" value="1"/>
</dbReference>
<dbReference type="EMBL" id="FJOG01000021">
    <property type="protein sequence ID" value="CZR62547.1"/>
    <property type="molecule type" value="Genomic_DNA"/>
</dbReference>
<feature type="region of interest" description="Disordered" evidence="1">
    <location>
        <begin position="15"/>
        <end position="49"/>
    </location>
</feature>
<protein>
    <submittedName>
        <fullName evidence="3">Uncharacterized protein</fullName>
    </submittedName>
</protein>
<sequence length="668" mass="72795">MSKVERFPKFAADASRPEQFEVVDAPRVDEPEKVEAAPEEQPTDSHALANADHDEKGYAQLDHGQTEVKDLGWNESPAEVPNPLVGGLQNEELWTLIRRFNKQMYHVKALQEPPLGGLDLNIADEEEFSPDKLRANIERLYMTVGVGMVGFWKHIARLRSWRERDRTIAFAAVYFIAWAIDFLVPTIVAFLIVLIVYPPARTYCFPPAPLALIDSKTGGIKKPTAGVLGSDNSLTAAPEKHQGEAVEQEASNFVNSFTSIAISSAAGKHPQGDPHGDEQGASGLEDRAPDPTNLAMDAADAKDKSGGGQPNAVHDKTKEPTSAAMWSKTRPVMHAIADVSDGWERFGNALSPTPPFPKEKPRLKLAVCLVPVLLISSFTSSYMFVKMNGLFVGFGFFGDPLIWRGLSYLNRKFPHWQKLLEIRNTLLKGVPTNAQLTITLLRIGEANKAPIPPPPYSGPPPPDAAHENAGKNLEHLGVPDGEMTDAIHPDDTAVTTGADAAPKKKQHGRRILGAIKSVTKGGVETILGTDRLKAAAGAEHAKNRLGVLRNGGPNPAGPVEFPCRYRGKKGHAYITITATTPALSWTTEKENIDPVFSIAIEDVKEIKKVGGLGWKTKLVVGWATSREIADGLLIIDKDGNKKQLTAIALREELFNRLVAMGAQMWEAW</sequence>
<keyword evidence="2" id="KW-0812">Transmembrane</keyword>
<feature type="region of interest" description="Disordered" evidence="1">
    <location>
        <begin position="449"/>
        <end position="478"/>
    </location>
</feature>
<evidence type="ECO:0000256" key="2">
    <source>
        <dbReference type="SAM" id="Phobius"/>
    </source>
</evidence>
<reference evidence="3 4" key="1">
    <citation type="submission" date="2016-03" db="EMBL/GenBank/DDBJ databases">
        <authorList>
            <person name="Ploux O."/>
        </authorList>
    </citation>
    <scope>NUCLEOTIDE SEQUENCE [LARGE SCALE GENOMIC DNA]</scope>
    <source>
        <strain evidence="3 4">UAMH 11012</strain>
    </source>
</reference>
<name>A0A1L7XC54_9HELO</name>
<dbReference type="Pfam" id="PF11696">
    <property type="entry name" value="DUF3292"/>
    <property type="match status" value="1"/>
</dbReference>
<feature type="compositionally biased region" description="Pro residues" evidence="1">
    <location>
        <begin position="450"/>
        <end position="463"/>
    </location>
</feature>
<feature type="compositionally biased region" description="Basic and acidic residues" evidence="1">
    <location>
        <begin position="464"/>
        <end position="474"/>
    </location>
</feature>
<evidence type="ECO:0000313" key="3">
    <source>
        <dbReference type="EMBL" id="CZR62547.1"/>
    </source>
</evidence>
<organism evidence="3 4">
    <name type="scientific">Phialocephala subalpina</name>
    <dbReference type="NCBI Taxonomy" id="576137"/>
    <lineage>
        <taxon>Eukaryota</taxon>
        <taxon>Fungi</taxon>
        <taxon>Dikarya</taxon>
        <taxon>Ascomycota</taxon>
        <taxon>Pezizomycotina</taxon>
        <taxon>Leotiomycetes</taxon>
        <taxon>Helotiales</taxon>
        <taxon>Mollisiaceae</taxon>
        <taxon>Phialocephala</taxon>
        <taxon>Phialocephala fortinii species complex</taxon>
    </lineage>
</organism>
<feature type="region of interest" description="Disordered" evidence="1">
    <location>
        <begin position="265"/>
        <end position="325"/>
    </location>
</feature>
<dbReference type="STRING" id="576137.A0A1L7XC54"/>
<dbReference type="Proteomes" id="UP000184330">
    <property type="component" value="Unassembled WGS sequence"/>
</dbReference>
<dbReference type="AlphaFoldDB" id="A0A1L7XC54"/>
<feature type="compositionally biased region" description="Basic and acidic residues" evidence="1">
    <location>
        <begin position="15"/>
        <end position="36"/>
    </location>
</feature>
<evidence type="ECO:0000313" key="4">
    <source>
        <dbReference type="Proteomes" id="UP000184330"/>
    </source>
</evidence>
<keyword evidence="4" id="KW-1185">Reference proteome</keyword>
<dbReference type="InterPro" id="IPR021709">
    <property type="entry name" value="DUF3292"/>
</dbReference>
<accession>A0A1L7XC54</accession>
<keyword evidence="2" id="KW-1133">Transmembrane helix</keyword>
<proteinExistence type="predicted"/>
<dbReference type="PANTHER" id="PTHR38694">
    <property type="entry name" value="CONSERVED EXPRESSED PROTEIN"/>
    <property type="match status" value="1"/>
</dbReference>
<dbReference type="OrthoDB" id="1708389at2759"/>
<feature type="transmembrane region" description="Helical" evidence="2">
    <location>
        <begin position="168"/>
        <end position="197"/>
    </location>
</feature>